<dbReference type="AlphaFoldDB" id="A0A1N6WPX3"/>
<dbReference type="STRING" id="56779.SAMN05421834_11031"/>
<dbReference type="OrthoDB" id="9803714at2"/>
<protein>
    <submittedName>
        <fullName evidence="6">DNA-binding transcriptional regulator, LysR family</fullName>
    </submittedName>
</protein>
<dbReference type="GO" id="GO:0003700">
    <property type="term" value="F:DNA-binding transcription factor activity"/>
    <property type="evidence" value="ECO:0007669"/>
    <property type="project" value="InterPro"/>
</dbReference>
<dbReference type="GO" id="GO:0005829">
    <property type="term" value="C:cytosol"/>
    <property type="evidence" value="ECO:0007669"/>
    <property type="project" value="TreeGrafter"/>
</dbReference>
<dbReference type="PANTHER" id="PTHR30419:SF8">
    <property type="entry name" value="NITROGEN ASSIMILATION TRANSCRIPTIONAL ACTIVATOR-RELATED"/>
    <property type="match status" value="1"/>
</dbReference>
<dbReference type="SUPFAM" id="SSF53850">
    <property type="entry name" value="Periplasmic binding protein-like II"/>
    <property type="match status" value="1"/>
</dbReference>
<keyword evidence="4" id="KW-0804">Transcription</keyword>
<dbReference type="InterPro" id="IPR036390">
    <property type="entry name" value="WH_DNA-bd_sf"/>
</dbReference>
<dbReference type="EMBL" id="FTNC01000010">
    <property type="protein sequence ID" value="SIQ92095.1"/>
    <property type="molecule type" value="Genomic_DNA"/>
</dbReference>
<evidence type="ECO:0000259" key="5">
    <source>
        <dbReference type="PROSITE" id="PS50931"/>
    </source>
</evidence>
<dbReference type="Pfam" id="PF00126">
    <property type="entry name" value="HTH_1"/>
    <property type="match status" value="1"/>
</dbReference>
<dbReference type="InterPro" id="IPR000847">
    <property type="entry name" value="LysR_HTH_N"/>
</dbReference>
<dbReference type="PANTHER" id="PTHR30419">
    <property type="entry name" value="HTH-TYPE TRANSCRIPTIONAL REGULATOR YBHD"/>
    <property type="match status" value="1"/>
</dbReference>
<name>A0A1N6WPX3_9FIRM</name>
<accession>A0A1N6WPX3</accession>
<evidence type="ECO:0000313" key="7">
    <source>
        <dbReference type="Proteomes" id="UP000185669"/>
    </source>
</evidence>
<evidence type="ECO:0000256" key="3">
    <source>
        <dbReference type="ARBA" id="ARBA00023125"/>
    </source>
</evidence>
<dbReference type="FunFam" id="1.10.10.10:FF:000001">
    <property type="entry name" value="LysR family transcriptional regulator"/>
    <property type="match status" value="1"/>
</dbReference>
<dbReference type="InterPro" id="IPR005119">
    <property type="entry name" value="LysR_subst-bd"/>
</dbReference>
<gene>
    <name evidence="6" type="ORF">SAMN05421834_11031</name>
</gene>
<keyword evidence="3 6" id="KW-0238">DNA-binding</keyword>
<organism evidence="6 7">
    <name type="scientific">Halanaerobium kushneri</name>
    <dbReference type="NCBI Taxonomy" id="56779"/>
    <lineage>
        <taxon>Bacteria</taxon>
        <taxon>Bacillati</taxon>
        <taxon>Bacillota</taxon>
        <taxon>Clostridia</taxon>
        <taxon>Halanaerobiales</taxon>
        <taxon>Halanaerobiaceae</taxon>
        <taxon>Halanaerobium</taxon>
    </lineage>
</organism>
<dbReference type="RefSeq" id="WP_076544878.1">
    <property type="nucleotide sequence ID" value="NZ_FTNC01000010.1"/>
</dbReference>
<dbReference type="Gene3D" id="1.10.10.10">
    <property type="entry name" value="Winged helix-like DNA-binding domain superfamily/Winged helix DNA-binding domain"/>
    <property type="match status" value="1"/>
</dbReference>
<feature type="domain" description="HTH lysR-type" evidence="5">
    <location>
        <begin position="1"/>
        <end position="58"/>
    </location>
</feature>
<proteinExistence type="inferred from homology"/>
<reference evidence="7" key="1">
    <citation type="submission" date="2017-01" db="EMBL/GenBank/DDBJ databases">
        <authorList>
            <person name="Varghese N."/>
            <person name="Submissions S."/>
        </authorList>
    </citation>
    <scope>NUCLEOTIDE SEQUENCE [LARGE SCALE GENOMIC DNA]</scope>
    <source>
        <strain evidence="7">ATCC 700103</strain>
    </source>
</reference>
<dbReference type="CDD" id="cd05466">
    <property type="entry name" value="PBP2_LTTR_substrate"/>
    <property type="match status" value="1"/>
</dbReference>
<dbReference type="Proteomes" id="UP000185669">
    <property type="component" value="Unassembled WGS sequence"/>
</dbReference>
<comment type="similarity">
    <text evidence="1">Belongs to the LysR transcriptional regulatory family.</text>
</comment>
<evidence type="ECO:0000313" key="6">
    <source>
        <dbReference type="EMBL" id="SIQ92095.1"/>
    </source>
</evidence>
<dbReference type="PROSITE" id="PS50931">
    <property type="entry name" value="HTH_LYSR"/>
    <property type="match status" value="1"/>
</dbReference>
<dbReference type="Pfam" id="PF03466">
    <property type="entry name" value="LysR_substrate"/>
    <property type="match status" value="1"/>
</dbReference>
<dbReference type="InterPro" id="IPR050950">
    <property type="entry name" value="HTH-type_LysR_regulators"/>
</dbReference>
<dbReference type="InterPro" id="IPR036388">
    <property type="entry name" value="WH-like_DNA-bd_sf"/>
</dbReference>
<evidence type="ECO:0000256" key="2">
    <source>
        <dbReference type="ARBA" id="ARBA00023015"/>
    </source>
</evidence>
<dbReference type="Gene3D" id="3.40.190.290">
    <property type="match status" value="1"/>
</dbReference>
<dbReference type="SUPFAM" id="SSF46785">
    <property type="entry name" value="Winged helix' DNA-binding domain"/>
    <property type="match status" value="1"/>
</dbReference>
<sequence>MKIRVLRYFLTVVREGNITRAAETLHITQPTLSRQLKQLEEELDTQLIVRGKREIKLTEAGRLLVKRAEEIISLVNKTESEITSDLVTGQVSIGSGESVMTSQVLSRLIKKFHSKYPRVKFDLFTGNASDIKEKVDKGLLDIGLLINPVDTEKYYSIELEEKEQWGILLLKDDPLAARKVIKAEDLIDENLIISRRSIIENKMANFFAGSFSELNFIATYNLIYNALTMVESGLGYALALESSIKIGQSNKICFRPLSPELNSSCVFIWKNKQIFNSTASAFIDLIKNEYLTFIK</sequence>
<dbReference type="GO" id="GO:0003677">
    <property type="term" value="F:DNA binding"/>
    <property type="evidence" value="ECO:0007669"/>
    <property type="project" value="UniProtKB-KW"/>
</dbReference>
<keyword evidence="2" id="KW-0805">Transcription regulation</keyword>
<dbReference type="PRINTS" id="PR00039">
    <property type="entry name" value="HTHLYSR"/>
</dbReference>
<evidence type="ECO:0000256" key="1">
    <source>
        <dbReference type="ARBA" id="ARBA00009437"/>
    </source>
</evidence>
<keyword evidence="7" id="KW-1185">Reference proteome</keyword>
<evidence type="ECO:0000256" key="4">
    <source>
        <dbReference type="ARBA" id="ARBA00023163"/>
    </source>
</evidence>